<dbReference type="AlphaFoldDB" id="A0A0R1MI97"/>
<dbReference type="PATRIC" id="fig|1423777.3.peg.1281"/>
<dbReference type="RefSeq" id="WP_057896110.1">
    <property type="nucleotide sequence ID" value="NZ_AZEH01000039.1"/>
</dbReference>
<feature type="chain" id="PRO_5038508511" description="Prophage Lp2 protein 7" evidence="1">
    <location>
        <begin position="26"/>
        <end position="108"/>
    </location>
</feature>
<gene>
    <name evidence="2" type="ORF">FD46_GL001239</name>
</gene>
<comment type="caution">
    <text evidence="2">The sequence shown here is derived from an EMBL/GenBank/DDBJ whole genome shotgun (WGS) entry which is preliminary data.</text>
</comment>
<name>A0A0R1MI97_9LACO</name>
<organism evidence="2 3">
    <name type="scientific">Liquorilactobacillus oeni DSM 19972</name>
    <dbReference type="NCBI Taxonomy" id="1423777"/>
    <lineage>
        <taxon>Bacteria</taxon>
        <taxon>Bacillati</taxon>
        <taxon>Bacillota</taxon>
        <taxon>Bacilli</taxon>
        <taxon>Lactobacillales</taxon>
        <taxon>Lactobacillaceae</taxon>
        <taxon>Liquorilactobacillus</taxon>
    </lineage>
</organism>
<keyword evidence="3" id="KW-1185">Reference proteome</keyword>
<reference evidence="2 3" key="1">
    <citation type="journal article" date="2015" name="Genome Announc.">
        <title>Expanding the biotechnology potential of lactobacilli through comparative genomics of 213 strains and associated genera.</title>
        <authorList>
            <person name="Sun Z."/>
            <person name="Harris H.M."/>
            <person name="McCann A."/>
            <person name="Guo C."/>
            <person name="Argimon S."/>
            <person name="Zhang W."/>
            <person name="Yang X."/>
            <person name="Jeffery I.B."/>
            <person name="Cooney J.C."/>
            <person name="Kagawa T.F."/>
            <person name="Liu W."/>
            <person name="Song Y."/>
            <person name="Salvetti E."/>
            <person name="Wrobel A."/>
            <person name="Rasinkangas P."/>
            <person name="Parkhill J."/>
            <person name="Rea M.C."/>
            <person name="O'Sullivan O."/>
            <person name="Ritari J."/>
            <person name="Douillard F.P."/>
            <person name="Paul Ross R."/>
            <person name="Yang R."/>
            <person name="Briner A.E."/>
            <person name="Felis G.E."/>
            <person name="de Vos W.M."/>
            <person name="Barrangou R."/>
            <person name="Klaenhammer T.R."/>
            <person name="Caufield P.W."/>
            <person name="Cui Y."/>
            <person name="Zhang H."/>
            <person name="O'Toole P.W."/>
        </authorList>
    </citation>
    <scope>NUCLEOTIDE SEQUENCE [LARGE SCALE GENOMIC DNA]</scope>
    <source>
        <strain evidence="2 3">DSM 19972</strain>
    </source>
</reference>
<evidence type="ECO:0000313" key="3">
    <source>
        <dbReference type="Proteomes" id="UP000051686"/>
    </source>
</evidence>
<keyword evidence="1" id="KW-0732">Signal</keyword>
<dbReference type="Proteomes" id="UP000051686">
    <property type="component" value="Unassembled WGS sequence"/>
</dbReference>
<evidence type="ECO:0000256" key="1">
    <source>
        <dbReference type="SAM" id="SignalP"/>
    </source>
</evidence>
<proteinExistence type="predicted"/>
<dbReference type="OrthoDB" id="2088138at2"/>
<sequence length="108" mass="11783">MKKSKIIIIMLLSILFLTSCGGTQKADYTTAQAEQALNKGKSIDGKTVKIKVTKLAPNSAFGYNIETGKHLNFVSTENPKVKKGQSVIVKVKKVESTLGSYIITYSKE</sequence>
<dbReference type="PROSITE" id="PS51257">
    <property type="entry name" value="PROKAR_LIPOPROTEIN"/>
    <property type="match status" value="1"/>
</dbReference>
<feature type="signal peptide" evidence="1">
    <location>
        <begin position="1"/>
        <end position="25"/>
    </location>
</feature>
<protein>
    <recommendedName>
        <fullName evidence="4">Prophage Lp2 protein 7</fullName>
    </recommendedName>
</protein>
<dbReference type="EMBL" id="AZEH01000039">
    <property type="protein sequence ID" value="KRL04123.1"/>
    <property type="molecule type" value="Genomic_DNA"/>
</dbReference>
<evidence type="ECO:0008006" key="4">
    <source>
        <dbReference type="Google" id="ProtNLM"/>
    </source>
</evidence>
<accession>A0A0R1MI97</accession>
<evidence type="ECO:0000313" key="2">
    <source>
        <dbReference type="EMBL" id="KRL04123.1"/>
    </source>
</evidence>